<dbReference type="Proteomes" id="UP000677668">
    <property type="component" value="Chromosome 2"/>
</dbReference>
<reference evidence="1 2" key="1">
    <citation type="submission" date="2021-03" db="EMBL/GenBank/DDBJ databases">
        <title>Genomic and phenotypic characterization of Chloracidobacterium isolates provides evidence for multiple species.</title>
        <authorList>
            <person name="Saini M.K."/>
            <person name="Costas A.M.G."/>
            <person name="Tank M."/>
            <person name="Bryant D.A."/>
        </authorList>
    </citation>
    <scope>NUCLEOTIDE SEQUENCE [LARGE SCALE GENOMIC DNA]</scope>
    <source>
        <strain evidence="1 2">N</strain>
    </source>
</reference>
<dbReference type="RefSeq" id="WP_211423743.1">
    <property type="nucleotide sequence ID" value="NZ_CP072643.1"/>
</dbReference>
<accession>A0ABX8B4H8</accession>
<dbReference type="EMBL" id="CP072643">
    <property type="protein sequence ID" value="QUV95522.1"/>
    <property type="molecule type" value="Genomic_DNA"/>
</dbReference>
<proteinExistence type="predicted"/>
<organism evidence="1 2">
    <name type="scientific">Chloracidobacterium sp. N</name>
    <dbReference type="NCBI Taxonomy" id="2821540"/>
    <lineage>
        <taxon>Bacteria</taxon>
        <taxon>Pseudomonadati</taxon>
        <taxon>Acidobacteriota</taxon>
        <taxon>Terriglobia</taxon>
        <taxon>Terriglobales</taxon>
        <taxon>Acidobacteriaceae</taxon>
        <taxon>Chloracidobacterium</taxon>
        <taxon>Chloracidobacterium aggregatum</taxon>
    </lineage>
</organism>
<name>A0ABX8B4H8_9BACT</name>
<gene>
    <name evidence="1" type="ORF">J8C05_11830</name>
</gene>
<evidence type="ECO:0000313" key="2">
    <source>
        <dbReference type="Proteomes" id="UP000677668"/>
    </source>
</evidence>
<keyword evidence="2" id="KW-1185">Reference proteome</keyword>
<sequence length="83" mass="9191">MTDSTFPVAELLRYPTLDALLQSPDNLAALRWQLDATRHALDRAIRQGAKAEATTASQAAQAWHIVGKLLDEMAALYQQQNQT</sequence>
<protein>
    <submittedName>
        <fullName evidence="1">Uncharacterized protein</fullName>
    </submittedName>
</protein>
<evidence type="ECO:0000313" key="1">
    <source>
        <dbReference type="EMBL" id="QUV95522.1"/>
    </source>
</evidence>